<dbReference type="Proteomes" id="UP000450000">
    <property type="component" value="Unassembled WGS sequence"/>
</dbReference>
<dbReference type="SUPFAM" id="SSF142921">
    <property type="entry name" value="WGR domain-like"/>
    <property type="match status" value="1"/>
</dbReference>
<comment type="caution">
    <text evidence="2">The sequence shown here is derived from an EMBL/GenBank/DDBJ whole genome shotgun (WGS) entry which is preliminary data.</text>
</comment>
<dbReference type="SMART" id="SM00773">
    <property type="entry name" value="WGR"/>
    <property type="match status" value="1"/>
</dbReference>
<dbReference type="InterPro" id="IPR025406">
    <property type="entry name" value="DUF4132"/>
</dbReference>
<dbReference type="OrthoDB" id="4554725at2"/>
<dbReference type="CDD" id="cd07996">
    <property type="entry name" value="WGR_MMR_like"/>
    <property type="match status" value="1"/>
</dbReference>
<dbReference type="EMBL" id="WBOF01000001">
    <property type="protein sequence ID" value="MQS15777.1"/>
    <property type="molecule type" value="Genomic_DNA"/>
</dbReference>
<sequence>MRGEAVRRWEFVGDGSAKFWEAEVKGASVRVRYGRIGAEGRLQLKELGSDDAARAQFDKLVAEKERKGYVEVASGAVIATAPQPEPEPAGLPDEDTFVLPAAWRKLVRPRRGGRVRAVTPPRPEAGEQEERRIASERDWIEQVLTDRHADPALVRAARAYLAGEADPVGAAVLSGLLPTAWYSDKREDSPYPDAWVTRHGLAFAARAVVELLEVEVGWQERNSVRTEPRLRFRGPTESVPRHIGFLASKLVRELLAAADDATYEEAVAALAECRTTPRRRVMAAYLVPGTPGWADDCIDDEPGYGDGGDVLRSLLMYALDDPAQVERLGPAPRLPWNSWTTELIASLADVLGTACVPFLGEAIERVYGSDGVRSITSAVAQFPTDDAFRLLLARLDDKHTRPALQEAMQRYPVRATRLLAAAASREGKNATAARQLLTTHVLMNRAILPELLAQVDESTAELVRSLDGVRERVADAAPEALPPVLVSPPWTRKRTARKPRVLDLPRPEDEPQLMWRSGERERWAAREDDYTGWPFSEPMDWEAEAARVLGNEYGGLWYAARLVMQGPEELLTPFVQAWRPTDVYCGREILSPVVAKYGLAALPAVVSVAQAKPGAHAELLMPYLDVPVARIMADGMARLKSLQTTARSWFARHGIPAGLLLVPDAVGPVGRDRNAAEQALRLVASAEGAEALLAAVTDRYGKEAAEIVADALAADPLENALPARMPVLPAWVQPAVLPQLLLTEGGALPEESARHVLMMLALSKPGDPYPGLAAAVDVCRADSLAAFAWALFEEWRQAAMPAKESWTLSALGFLGDDETVRRLTPILRDWPGQGAHHRAVEGLGVLAAIGSDVALLHLHGIAQRVKFKALKERAHDKIAEVAEGLGLTGEQLSDRLVPDLGLDADGTTVVDYGPRHFTVGFDEQLRPFVLDADGKRRKDLPTPGVKDDQELAPAERKRFVALKKDVRTIASDQIRRLEAAMVAGRGWTAAEFRELFLQHPLVWHLVRRLVWLADDADGATTAFRVAEDRTFADVDDDEFTLPEDGTVRLAHPLHLGEAVTAWSELFADYEILQPFPQLGRAVRRVTPEEAAVSHLHRFEGCTVPVGRLLGLTKRGWERGTPQDAGIERWFSKKLTDGCYLVIALNEGIAVGVLDIFPDQTFETVWLAPVPGDFWRRSARYPMTFGELDPVLASELLVDLEEVTAK</sequence>
<dbReference type="Pfam" id="PF05406">
    <property type="entry name" value="WGR"/>
    <property type="match status" value="1"/>
</dbReference>
<dbReference type="AlphaFoldDB" id="A0A6N7KZJ0"/>
<dbReference type="InterPro" id="IPR036930">
    <property type="entry name" value="WGR_dom_sf"/>
</dbReference>
<keyword evidence="3" id="KW-1185">Reference proteome</keyword>
<dbReference type="InterPro" id="IPR008893">
    <property type="entry name" value="WGR_domain"/>
</dbReference>
<dbReference type="Gene3D" id="2.20.140.10">
    <property type="entry name" value="WGR domain"/>
    <property type="match status" value="1"/>
</dbReference>
<gene>
    <name evidence="2" type="ORF">F7Q99_26800</name>
</gene>
<reference evidence="2 3" key="1">
    <citation type="submission" date="2019-09" db="EMBL/GenBank/DDBJ databases">
        <title>Genome Sequences of Streptomyces kaniharaensis ATCC 21070.</title>
        <authorList>
            <person name="Zhu W."/>
            <person name="De Crecy-Lagard V."/>
            <person name="Richards N.G."/>
        </authorList>
    </citation>
    <scope>NUCLEOTIDE SEQUENCE [LARGE SCALE GENOMIC DNA]</scope>
    <source>
        <strain evidence="2 3">SF-557</strain>
    </source>
</reference>
<evidence type="ECO:0000313" key="3">
    <source>
        <dbReference type="Proteomes" id="UP000450000"/>
    </source>
</evidence>
<organism evidence="2 3">
    <name type="scientific">Streptomyces kaniharaensis</name>
    <dbReference type="NCBI Taxonomy" id="212423"/>
    <lineage>
        <taxon>Bacteria</taxon>
        <taxon>Bacillati</taxon>
        <taxon>Actinomycetota</taxon>
        <taxon>Actinomycetes</taxon>
        <taxon>Kitasatosporales</taxon>
        <taxon>Streptomycetaceae</taxon>
        <taxon>Streptomyces</taxon>
    </lineage>
</organism>
<feature type="domain" description="WGR" evidence="1">
    <location>
        <begin position="1"/>
        <end position="87"/>
    </location>
</feature>
<dbReference type="PROSITE" id="PS51977">
    <property type="entry name" value="WGR"/>
    <property type="match status" value="1"/>
</dbReference>
<dbReference type="InterPro" id="IPR049809">
    <property type="entry name" value="YehF/YfeS-like_WGR"/>
</dbReference>
<evidence type="ECO:0000313" key="2">
    <source>
        <dbReference type="EMBL" id="MQS15777.1"/>
    </source>
</evidence>
<name>A0A6N7KZJ0_9ACTN</name>
<evidence type="ECO:0000259" key="1">
    <source>
        <dbReference type="PROSITE" id="PS51977"/>
    </source>
</evidence>
<proteinExistence type="predicted"/>
<protein>
    <submittedName>
        <fullName evidence="2">DUF4132 domain-containing protein</fullName>
    </submittedName>
</protein>
<accession>A0A6N7KZJ0</accession>
<dbReference type="Pfam" id="PF13569">
    <property type="entry name" value="DUF4132"/>
    <property type="match status" value="1"/>
</dbReference>